<feature type="region of interest" description="Disordered" evidence="1">
    <location>
        <begin position="1"/>
        <end position="159"/>
    </location>
</feature>
<dbReference type="EMBL" id="JAPQKO010000005">
    <property type="protein sequence ID" value="KAJ5162523.1"/>
    <property type="molecule type" value="Genomic_DNA"/>
</dbReference>
<dbReference type="Proteomes" id="UP001146351">
    <property type="component" value="Unassembled WGS sequence"/>
</dbReference>
<name>A0A9W9I310_9EURO</name>
<accession>A0A9W9I310</accession>
<reference evidence="2" key="2">
    <citation type="journal article" date="2023" name="IMA Fungus">
        <title>Comparative genomic study of the Penicillium genus elucidates a diverse pangenome and 15 lateral gene transfer events.</title>
        <authorList>
            <person name="Petersen C."/>
            <person name="Sorensen T."/>
            <person name="Nielsen M.R."/>
            <person name="Sondergaard T.E."/>
            <person name="Sorensen J.L."/>
            <person name="Fitzpatrick D.A."/>
            <person name="Frisvad J.C."/>
            <person name="Nielsen K.L."/>
        </authorList>
    </citation>
    <scope>NUCLEOTIDE SEQUENCE</scope>
    <source>
        <strain evidence="2">IBT 21917</strain>
    </source>
</reference>
<reference evidence="2" key="1">
    <citation type="submission" date="2022-11" db="EMBL/GenBank/DDBJ databases">
        <authorList>
            <person name="Petersen C."/>
        </authorList>
    </citation>
    <scope>NUCLEOTIDE SEQUENCE</scope>
    <source>
        <strain evidence="2">IBT 21917</strain>
    </source>
</reference>
<feature type="compositionally biased region" description="Basic and acidic residues" evidence="1">
    <location>
        <begin position="115"/>
        <end position="124"/>
    </location>
</feature>
<proteinExistence type="predicted"/>
<evidence type="ECO:0008006" key="4">
    <source>
        <dbReference type="Google" id="ProtNLM"/>
    </source>
</evidence>
<evidence type="ECO:0000313" key="2">
    <source>
        <dbReference type="EMBL" id="KAJ5162523.1"/>
    </source>
</evidence>
<comment type="caution">
    <text evidence="2">The sequence shown here is derived from an EMBL/GenBank/DDBJ whole genome shotgun (WGS) entry which is preliminary data.</text>
</comment>
<feature type="compositionally biased region" description="Polar residues" evidence="1">
    <location>
        <begin position="125"/>
        <end position="135"/>
    </location>
</feature>
<dbReference type="OrthoDB" id="3360421at2759"/>
<organism evidence="2 3">
    <name type="scientific">Penicillium capsulatum</name>
    <dbReference type="NCBI Taxonomy" id="69766"/>
    <lineage>
        <taxon>Eukaryota</taxon>
        <taxon>Fungi</taxon>
        <taxon>Dikarya</taxon>
        <taxon>Ascomycota</taxon>
        <taxon>Pezizomycotina</taxon>
        <taxon>Eurotiomycetes</taxon>
        <taxon>Eurotiomycetidae</taxon>
        <taxon>Eurotiales</taxon>
        <taxon>Aspergillaceae</taxon>
        <taxon>Penicillium</taxon>
    </lineage>
</organism>
<evidence type="ECO:0000313" key="3">
    <source>
        <dbReference type="Proteomes" id="UP001146351"/>
    </source>
</evidence>
<dbReference type="AlphaFoldDB" id="A0A9W9I310"/>
<keyword evidence="3" id="KW-1185">Reference proteome</keyword>
<evidence type="ECO:0000256" key="1">
    <source>
        <dbReference type="SAM" id="MobiDB-lite"/>
    </source>
</evidence>
<feature type="compositionally biased region" description="Basic and acidic residues" evidence="1">
    <location>
        <begin position="1"/>
        <end position="27"/>
    </location>
</feature>
<sequence>MPPKGKYTDPELRNEVKEEIHQGDKGGKPGQWSARKVPVLRRAQMMASEYKKRGGGYQTSKEDQDETQQHLNQWTDEKWQTKEGSGTARQNDDTRQRYLPKQAWEQMNDEEKEDTEQKKVEGSKKGQQYVSNTGEAKSARQQATRRSQRLQDQNDSVDE</sequence>
<gene>
    <name evidence="2" type="ORF">N7492_007915</name>
</gene>
<protein>
    <recommendedName>
        <fullName evidence="4">DUF5872 domain-containing protein</fullName>
    </recommendedName>
</protein>